<protein>
    <submittedName>
        <fullName evidence="2">Uncharacterized protein</fullName>
    </submittedName>
</protein>
<dbReference type="Proteomes" id="UP001460270">
    <property type="component" value="Unassembled WGS sequence"/>
</dbReference>
<accession>A0AAW0MGB9</accession>
<dbReference type="AlphaFoldDB" id="A0AAW0MGB9"/>
<reference evidence="3" key="1">
    <citation type="submission" date="2024-04" db="EMBL/GenBank/DDBJ databases">
        <title>Salinicola lusitanus LLJ914,a marine bacterium isolated from the Okinawa Trough.</title>
        <authorList>
            <person name="Li J."/>
        </authorList>
    </citation>
    <scope>NUCLEOTIDE SEQUENCE [LARGE SCALE GENOMIC DNA]</scope>
</reference>
<sequence length="413" mass="44947">MTTVTTPLLQMIGSRGNSELLSHHKILLFDRQTPALIGQRFRLVDLLIVPADPARGRYQALLSELVSPESVPYANGNVRVFSLVPLRVDEEELLSLIPGLPRCTGQSQSPGLGARPADRKHCETTTKSQYRRTLPAPEGLIRAARSGHFLTGQSHQGPTRWIGPQCICEASNARHDGALLLMNTDDGLIEKNGPSSLLRSRQCSMDLVMLNGLAVKVNVISKNAGTGPGTDELFGRAPAQRVQPVSDNGQADEEELIAVAGCRRCAALTQGPLMSPLFHTGKNNNNMKDKSAPRRVHTSLWNCPEQHTMSTLLLIRHCDRAAGLQWPLACGTLSTEPKRTITSSSTLPRVIHLRDPGPRSARLCCGLGPPDTGPQAHARLSLHVRLQFLELTIDLVQVECRERLELGGDGAFV</sequence>
<proteinExistence type="predicted"/>
<gene>
    <name evidence="2" type="ORF">WMY93_031246</name>
</gene>
<evidence type="ECO:0000313" key="2">
    <source>
        <dbReference type="EMBL" id="KAK7878099.1"/>
    </source>
</evidence>
<evidence type="ECO:0000256" key="1">
    <source>
        <dbReference type="SAM" id="MobiDB-lite"/>
    </source>
</evidence>
<feature type="region of interest" description="Disordered" evidence="1">
    <location>
        <begin position="105"/>
        <end position="130"/>
    </location>
</feature>
<name>A0AAW0MGB9_9GOBI</name>
<dbReference type="EMBL" id="JBBPFD010000617">
    <property type="protein sequence ID" value="KAK7878099.1"/>
    <property type="molecule type" value="Genomic_DNA"/>
</dbReference>
<organism evidence="2 3">
    <name type="scientific">Mugilogobius chulae</name>
    <name type="common">yellowstripe goby</name>
    <dbReference type="NCBI Taxonomy" id="88201"/>
    <lineage>
        <taxon>Eukaryota</taxon>
        <taxon>Metazoa</taxon>
        <taxon>Chordata</taxon>
        <taxon>Craniata</taxon>
        <taxon>Vertebrata</taxon>
        <taxon>Euteleostomi</taxon>
        <taxon>Actinopterygii</taxon>
        <taxon>Neopterygii</taxon>
        <taxon>Teleostei</taxon>
        <taxon>Neoteleostei</taxon>
        <taxon>Acanthomorphata</taxon>
        <taxon>Gobiaria</taxon>
        <taxon>Gobiiformes</taxon>
        <taxon>Gobioidei</taxon>
        <taxon>Gobiidae</taxon>
        <taxon>Gobionellinae</taxon>
        <taxon>Mugilogobius</taxon>
    </lineage>
</organism>
<comment type="caution">
    <text evidence="2">The sequence shown here is derived from an EMBL/GenBank/DDBJ whole genome shotgun (WGS) entry which is preliminary data.</text>
</comment>
<keyword evidence="3" id="KW-1185">Reference proteome</keyword>
<evidence type="ECO:0000313" key="3">
    <source>
        <dbReference type="Proteomes" id="UP001460270"/>
    </source>
</evidence>